<evidence type="ECO:0000313" key="2">
    <source>
        <dbReference type="EMBL" id="MFD0963388.1"/>
    </source>
</evidence>
<dbReference type="Proteomes" id="UP001596997">
    <property type="component" value="Unassembled WGS sequence"/>
</dbReference>
<keyword evidence="1" id="KW-0732">Signal</keyword>
<name>A0ABW3I0S6_9FLAO</name>
<keyword evidence="3" id="KW-1185">Reference proteome</keyword>
<proteinExistence type="predicted"/>
<dbReference type="EMBL" id="JBHTJM010000006">
    <property type="protein sequence ID" value="MFD0963388.1"/>
    <property type="molecule type" value="Genomic_DNA"/>
</dbReference>
<organism evidence="2 3">
    <name type="scientific">Pseudofulvibacter geojedonensis</name>
    <dbReference type="NCBI Taxonomy" id="1123758"/>
    <lineage>
        <taxon>Bacteria</taxon>
        <taxon>Pseudomonadati</taxon>
        <taxon>Bacteroidota</taxon>
        <taxon>Flavobacteriia</taxon>
        <taxon>Flavobacteriales</taxon>
        <taxon>Flavobacteriaceae</taxon>
        <taxon>Pseudofulvibacter</taxon>
    </lineage>
</organism>
<evidence type="ECO:0000256" key="1">
    <source>
        <dbReference type="SAM" id="SignalP"/>
    </source>
</evidence>
<evidence type="ECO:0000313" key="3">
    <source>
        <dbReference type="Proteomes" id="UP001596997"/>
    </source>
</evidence>
<sequence length="187" mass="22024">MKKNAYTLILFFLSISFSFCQEHTTLLKKLEAFKNSDQYNTVEHEILNASKNILFQPFSVKDKDKMDAIKAVDRWLVYTGDYTFPVMGKLYNAIKNDEYLVSLYKTSMVNYILDQKLNYNRIITCNINPPKGKTYLEQNDVRELHYEAAVILIKFLKENKELDQGKDFKNIVNAYDEKNLREVLFES</sequence>
<accession>A0ABW3I0S6</accession>
<reference evidence="3" key="1">
    <citation type="journal article" date="2019" name="Int. J. Syst. Evol. Microbiol.">
        <title>The Global Catalogue of Microorganisms (GCM) 10K type strain sequencing project: providing services to taxonomists for standard genome sequencing and annotation.</title>
        <authorList>
            <consortium name="The Broad Institute Genomics Platform"/>
            <consortium name="The Broad Institute Genome Sequencing Center for Infectious Disease"/>
            <person name="Wu L."/>
            <person name="Ma J."/>
        </authorList>
    </citation>
    <scope>NUCLEOTIDE SEQUENCE [LARGE SCALE GENOMIC DNA]</scope>
    <source>
        <strain evidence="3">CCUG 62114</strain>
    </source>
</reference>
<gene>
    <name evidence="2" type="ORF">ACFQ1O_05195</name>
</gene>
<comment type="caution">
    <text evidence="2">The sequence shown here is derived from an EMBL/GenBank/DDBJ whole genome shotgun (WGS) entry which is preliminary data.</text>
</comment>
<feature type="chain" id="PRO_5046793464" evidence="1">
    <location>
        <begin position="21"/>
        <end position="187"/>
    </location>
</feature>
<protein>
    <submittedName>
        <fullName evidence="2">Uncharacterized protein</fullName>
    </submittedName>
</protein>
<feature type="signal peptide" evidence="1">
    <location>
        <begin position="1"/>
        <end position="20"/>
    </location>
</feature>